<dbReference type="InterPro" id="IPR005182">
    <property type="entry name" value="YdbS-like_PH"/>
</dbReference>
<dbReference type="PANTHER" id="PTHR34473">
    <property type="entry name" value="UPF0699 TRANSMEMBRANE PROTEIN YDBS"/>
    <property type="match status" value="1"/>
</dbReference>
<feature type="transmembrane region" description="Helical" evidence="1">
    <location>
        <begin position="398"/>
        <end position="416"/>
    </location>
</feature>
<keyword evidence="4" id="KW-1185">Reference proteome</keyword>
<keyword evidence="1" id="KW-1133">Transmembrane helix</keyword>
<organism evidence="3 4">
    <name type="scientific">Paenimyroides tangerinum</name>
    <dbReference type="NCBI Taxonomy" id="2488728"/>
    <lineage>
        <taxon>Bacteria</taxon>
        <taxon>Pseudomonadati</taxon>
        <taxon>Bacteroidota</taxon>
        <taxon>Flavobacteriia</taxon>
        <taxon>Flavobacteriales</taxon>
        <taxon>Flavobacteriaceae</taxon>
        <taxon>Paenimyroides</taxon>
    </lineage>
</organism>
<dbReference type="AlphaFoldDB" id="A0A3P3W8M4"/>
<feature type="domain" description="YdbS-like PH" evidence="2">
    <location>
        <begin position="269"/>
        <end position="354"/>
    </location>
</feature>
<reference evidence="3 4" key="1">
    <citation type="submission" date="2018-11" db="EMBL/GenBank/DDBJ databases">
        <title>Flavobacterium sp. nov., YIM 102701-2 draft genome.</title>
        <authorList>
            <person name="Li G."/>
            <person name="Jiang Y."/>
        </authorList>
    </citation>
    <scope>NUCLEOTIDE SEQUENCE [LARGE SCALE GENOMIC DNA]</scope>
    <source>
        <strain evidence="3 4">YIM 102701-2</strain>
    </source>
</reference>
<dbReference type="Pfam" id="PF03703">
    <property type="entry name" value="bPH_2"/>
    <property type="match status" value="3"/>
</dbReference>
<dbReference type="EMBL" id="RQVQ01000010">
    <property type="protein sequence ID" value="RRJ91511.1"/>
    <property type="molecule type" value="Genomic_DNA"/>
</dbReference>
<feature type="transmembrane region" description="Helical" evidence="1">
    <location>
        <begin position="20"/>
        <end position="40"/>
    </location>
</feature>
<gene>
    <name evidence="3" type="ORF">EG240_05755</name>
</gene>
<feature type="domain" description="YdbS-like PH" evidence="2">
    <location>
        <begin position="81"/>
        <end position="145"/>
    </location>
</feature>
<dbReference type="PIRSF" id="PIRSF026631">
    <property type="entry name" value="UCP026631"/>
    <property type="match status" value="1"/>
</dbReference>
<feature type="transmembrane region" description="Helical" evidence="1">
    <location>
        <begin position="461"/>
        <end position="482"/>
    </location>
</feature>
<sequence>MLQIDLNQPQRQSKKGLAIIFFNVVKPFVKSFLPIVLILFFRDDESSKFFKISLILGSAFLLISILSVLNFLYFKFYINSDSNEFIIEKGWLNKSKTVVKFDKIQQVNLNQNFLHKLLNLYSVEVETAGSSKTEGKIYAVSGDVAHVLKLKLLEKDKTINEYLQIDSNPIENQTIVNQPKKKFIEISLSSLVKVGITRNYLQTFSLLFVILIQVVEKIQDYYRDEEINVYSQFGDYAEKNISLMLLPFFIVGIFLLVLIINLVRTLLKYYNYKIDVVNRKLFISYGLFETKNTIIKSQRVQILKITQNYFQKLLNVLMLKILQTDSDENTSKKGIGIDIPGVNKSEKEAIVDQIFKKEIQLENGIKPSIRKFVVHFIWFSIFPSMVYFGIAWFQFEEIYIFLTIPLFLITALYQWITYKNAFFYFTEHFIVQKSGFWDVTYSIIEPHKIQKIKTYQRIWHLNLNLGSVVLYTAGGFLSFSIADEVEIRNRVNFWLYNIEKQNLNWM</sequence>
<feature type="transmembrane region" description="Helical" evidence="1">
    <location>
        <begin position="52"/>
        <end position="74"/>
    </location>
</feature>
<dbReference type="RefSeq" id="WP_125018394.1">
    <property type="nucleotide sequence ID" value="NZ_RQVQ01000010.1"/>
</dbReference>
<dbReference type="InterPro" id="IPR014529">
    <property type="entry name" value="UCP026631"/>
</dbReference>
<proteinExistence type="predicted"/>
<dbReference type="OrthoDB" id="1049931at2"/>
<evidence type="ECO:0000313" key="3">
    <source>
        <dbReference type="EMBL" id="RRJ91511.1"/>
    </source>
</evidence>
<feature type="transmembrane region" description="Helical" evidence="1">
    <location>
        <begin position="241"/>
        <end position="263"/>
    </location>
</feature>
<dbReference type="Proteomes" id="UP000275719">
    <property type="component" value="Unassembled WGS sequence"/>
</dbReference>
<name>A0A3P3W8M4_9FLAO</name>
<accession>A0A3P3W8M4</accession>
<evidence type="ECO:0000259" key="2">
    <source>
        <dbReference type="Pfam" id="PF03703"/>
    </source>
</evidence>
<protein>
    <recommendedName>
        <fullName evidence="2">YdbS-like PH domain-containing protein</fullName>
    </recommendedName>
</protein>
<keyword evidence="1" id="KW-0472">Membrane</keyword>
<feature type="transmembrane region" description="Helical" evidence="1">
    <location>
        <begin position="199"/>
        <end position="215"/>
    </location>
</feature>
<evidence type="ECO:0000313" key="4">
    <source>
        <dbReference type="Proteomes" id="UP000275719"/>
    </source>
</evidence>
<feature type="transmembrane region" description="Helical" evidence="1">
    <location>
        <begin position="372"/>
        <end position="392"/>
    </location>
</feature>
<evidence type="ECO:0000256" key="1">
    <source>
        <dbReference type="SAM" id="Phobius"/>
    </source>
</evidence>
<keyword evidence="1" id="KW-0812">Transmembrane</keyword>
<dbReference type="PANTHER" id="PTHR34473:SF2">
    <property type="entry name" value="UPF0699 TRANSMEMBRANE PROTEIN YDBT"/>
    <property type="match status" value="1"/>
</dbReference>
<feature type="domain" description="YdbS-like PH" evidence="2">
    <location>
        <begin position="418"/>
        <end position="475"/>
    </location>
</feature>
<comment type="caution">
    <text evidence="3">The sequence shown here is derived from an EMBL/GenBank/DDBJ whole genome shotgun (WGS) entry which is preliminary data.</text>
</comment>